<evidence type="ECO:0000313" key="1">
    <source>
        <dbReference type="EMBL" id="NME27538.1"/>
    </source>
</evidence>
<proteinExistence type="predicted"/>
<name>A0A848BRU7_9FIRM</name>
<accession>A0A848BRU7</accession>
<organism evidence="1 2">
    <name type="scientific">Megasphaera hexanoica</name>
    <dbReference type="NCBI Taxonomy" id="1675036"/>
    <lineage>
        <taxon>Bacteria</taxon>
        <taxon>Bacillati</taxon>
        <taxon>Bacillota</taxon>
        <taxon>Negativicutes</taxon>
        <taxon>Veillonellales</taxon>
        <taxon>Veillonellaceae</taxon>
        <taxon>Megasphaera</taxon>
    </lineage>
</organism>
<protein>
    <submittedName>
        <fullName evidence="1">Uncharacterized protein</fullName>
    </submittedName>
</protein>
<comment type="caution">
    <text evidence="1">The sequence shown here is derived from an EMBL/GenBank/DDBJ whole genome shotgun (WGS) entry which is preliminary data.</text>
</comment>
<dbReference type="RefSeq" id="WP_118022366.1">
    <property type="nucleotide sequence ID" value="NZ_JABAFG010000003.1"/>
</dbReference>
<sequence length="92" mass="10711">MLPFSKWDIIMRSVQVSSYIPGRIRLYSKRLIGNAGLCRQVYTYISSYHEIDSVEVNVVTGSVLIKYQPGLLRTNHELAKVEQYVVKHIERR</sequence>
<dbReference type="AlphaFoldDB" id="A0A848BRU7"/>
<evidence type="ECO:0000313" key="2">
    <source>
        <dbReference type="Proteomes" id="UP000591071"/>
    </source>
</evidence>
<reference evidence="1 2" key="1">
    <citation type="submission" date="2020-04" db="EMBL/GenBank/DDBJ databases">
        <authorList>
            <person name="Hitch T.C.A."/>
            <person name="Wylensek D."/>
            <person name="Clavel T."/>
        </authorList>
    </citation>
    <scope>NUCLEOTIDE SEQUENCE [LARGE SCALE GENOMIC DNA]</scope>
    <source>
        <strain evidence="1 2">Oil-RF-744-FAT-WT-6-1</strain>
    </source>
</reference>
<dbReference type="Pfam" id="PF19991">
    <property type="entry name" value="HMA_2"/>
    <property type="match status" value="1"/>
</dbReference>
<dbReference type="Proteomes" id="UP000591071">
    <property type="component" value="Unassembled WGS sequence"/>
</dbReference>
<dbReference type="EMBL" id="JABAFG010000003">
    <property type="protein sequence ID" value="NME27538.1"/>
    <property type="molecule type" value="Genomic_DNA"/>
</dbReference>
<gene>
    <name evidence="1" type="ORF">HF872_02685</name>
</gene>